<evidence type="ECO:0000313" key="1">
    <source>
        <dbReference type="EMBL" id="MBG0740632.1"/>
    </source>
</evidence>
<reference evidence="1 2" key="1">
    <citation type="submission" date="2020-11" db="EMBL/GenBank/DDBJ databases">
        <title>Arthrobacter antarcticus sp. nov., isolated from Antarctic Soil.</title>
        <authorList>
            <person name="Li J."/>
        </authorList>
    </citation>
    <scope>NUCLEOTIDE SEQUENCE [LARGE SCALE GENOMIC DNA]</scope>
    <source>
        <strain evidence="1 2">Z1-20</strain>
    </source>
</reference>
<protein>
    <submittedName>
        <fullName evidence="1">Uncharacterized protein</fullName>
    </submittedName>
</protein>
<sequence>METNQLFLASDAALRTVIDRVTPEDLDKPAPAGWTQTPNPTIRDILKAHAYDEAWVPGILAGGSIADGDDLRDRDLLGDDPIAAYDALNDIATAAVRAGVDPGTTFRFQYGDYPAKEGLVHLALYRAFQAWLIAKHLGIPFHLSTEIIAGMNEHVVPNAEDWRGFGVFPPAIEPPADADDETRLLCTVGFWVS</sequence>
<dbReference type="RefSeq" id="WP_196397568.1">
    <property type="nucleotide sequence ID" value="NZ_JADNYM010000019.1"/>
</dbReference>
<dbReference type="AlphaFoldDB" id="A0A931CL83"/>
<name>A0A931CL83_9MICC</name>
<comment type="caution">
    <text evidence="1">The sequence shown here is derived from an EMBL/GenBank/DDBJ whole genome shotgun (WGS) entry which is preliminary data.</text>
</comment>
<gene>
    <name evidence="1" type="ORF">IV500_14725</name>
</gene>
<dbReference type="Proteomes" id="UP000655366">
    <property type="component" value="Unassembled WGS sequence"/>
</dbReference>
<proteinExistence type="predicted"/>
<dbReference type="EMBL" id="JADNYM010000019">
    <property type="protein sequence ID" value="MBG0740632.1"/>
    <property type="molecule type" value="Genomic_DNA"/>
</dbReference>
<organism evidence="1 2">
    <name type="scientific">Arthrobacter terrae</name>
    <dbReference type="NCBI Taxonomy" id="2935737"/>
    <lineage>
        <taxon>Bacteria</taxon>
        <taxon>Bacillati</taxon>
        <taxon>Actinomycetota</taxon>
        <taxon>Actinomycetes</taxon>
        <taxon>Micrococcales</taxon>
        <taxon>Micrococcaceae</taxon>
        <taxon>Arthrobacter</taxon>
    </lineage>
</organism>
<keyword evidence="2" id="KW-1185">Reference proteome</keyword>
<accession>A0A931CL83</accession>
<evidence type="ECO:0000313" key="2">
    <source>
        <dbReference type="Proteomes" id="UP000655366"/>
    </source>
</evidence>